<feature type="region of interest" description="Disordered" evidence="8">
    <location>
        <begin position="263"/>
        <end position="289"/>
    </location>
</feature>
<dbReference type="PANTHER" id="PTHR13143:SF6">
    <property type="entry name" value="TETRATRICOPEPTIDE REPEAT PROTEIN 19, MITOCHONDRIAL"/>
    <property type="match status" value="1"/>
</dbReference>
<accession>A0A6I9YUQ8</accession>
<reference evidence="10" key="1">
    <citation type="submission" date="2025-08" db="UniProtKB">
        <authorList>
            <consortium name="RefSeq"/>
        </authorList>
    </citation>
    <scope>IDENTIFICATION</scope>
</reference>
<evidence type="ECO:0000256" key="8">
    <source>
        <dbReference type="SAM" id="MobiDB-lite"/>
    </source>
</evidence>
<keyword evidence="4 7" id="KW-0802">TPR repeat</keyword>
<evidence type="ECO:0000256" key="7">
    <source>
        <dbReference type="PROSITE-ProRule" id="PRU00339"/>
    </source>
</evidence>
<evidence type="ECO:0000313" key="9">
    <source>
        <dbReference type="Proteomes" id="UP000504617"/>
    </source>
</evidence>
<evidence type="ECO:0000256" key="5">
    <source>
        <dbReference type="ARBA" id="ARBA00022946"/>
    </source>
</evidence>
<comment type="subcellular location">
    <subcellularLocation>
        <location evidence="1">Mitochondrion</location>
    </subcellularLocation>
</comment>
<dbReference type="RefSeq" id="XP_013927751.1">
    <property type="nucleotide sequence ID" value="XM_014072276.1"/>
</dbReference>
<keyword evidence="6" id="KW-0496">Mitochondrion</keyword>
<name>A0A6I9YUQ8_9SAUR</name>
<dbReference type="GO" id="GO:0005743">
    <property type="term" value="C:mitochondrial inner membrane"/>
    <property type="evidence" value="ECO:0007669"/>
    <property type="project" value="TreeGrafter"/>
</dbReference>
<feature type="repeat" description="TPR" evidence="7">
    <location>
        <begin position="211"/>
        <end position="244"/>
    </location>
</feature>
<evidence type="ECO:0000256" key="3">
    <source>
        <dbReference type="ARBA" id="ARBA00022737"/>
    </source>
</evidence>
<dbReference type="PROSITE" id="PS50005">
    <property type="entry name" value="TPR"/>
    <property type="match status" value="1"/>
</dbReference>
<dbReference type="KEGG" id="tsr:106553716"/>
<dbReference type="CTD" id="54902"/>
<dbReference type="GO" id="GO:0034551">
    <property type="term" value="P:mitochondrial respiratory chain complex III assembly"/>
    <property type="evidence" value="ECO:0007669"/>
    <property type="project" value="InterPro"/>
</dbReference>
<dbReference type="GeneID" id="106553716"/>
<evidence type="ECO:0000256" key="4">
    <source>
        <dbReference type="ARBA" id="ARBA00022803"/>
    </source>
</evidence>
<protein>
    <submittedName>
        <fullName evidence="10">Tetratricopeptide repeat protein 19, mitochondrial</fullName>
    </submittedName>
</protein>
<evidence type="ECO:0000256" key="2">
    <source>
        <dbReference type="ARBA" id="ARBA00008219"/>
    </source>
</evidence>
<sequence length="289" mass="32104">MKGELEEAERLLHEASWLSQQSSNNAAIIYTYDMMANLAFLRGELAKAEKLFKVTMSYMLAGDVKQDDNAILQMSLKLASIYAAQNQDKLALAGYQFCILTLEEKVAKQKEMPAGTLPEEERVNTHLLLAMSMDSYARYLLAHNQTALAQTMYERALKIAMEVNGERHPQTVVVMNDLATALDTQGLYDEAYAQVSRAAELAQQTQHTDTHVILNNLAGILIHKGDYSQARQVYQTALEVAEKSGDGVAVRYITKELAQLAKRKRVRSRGKTGLQETSAGKDGAEGQEE</sequence>
<dbReference type="Pfam" id="PF13424">
    <property type="entry name" value="TPR_12"/>
    <property type="match status" value="1"/>
</dbReference>
<dbReference type="AlphaFoldDB" id="A0A6I9YUQ8"/>
<dbReference type="Pfam" id="PF13374">
    <property type="entry name" value="TPR_10"/>
    <property type="match status" value="1"/>
</dbReference>
<dbReference type="SMART" id="SM00028">
    <property type="entry name" value="TPR"/>
    <property type="match status" value="2"/>
</dbReference>
<dbReference type="PANTHER" id="PTHR13143">
    <property type="entry name" value="TETRATRICOPEPTIDE REPEAT PROTEIN 19"/>
    <property type="match status" value="1"/>
</dbReference>
<dbReference type="InterPro" id="IPR019734">
    <property type="entry name" value="TPR_rpt"/>
</dbReference>
<dbReference type="InterPro" id="IPR040395">
    <property type="entry name" value="TTC19"/>
</dbReference>
<evidence type="ECO:0000256" key="6">
    <source>
        <dbReference type="ARBA" id="ARBA00023128"/>
    </source>
</evidence>
<keyword evidence="5" id="KW-0809">Transit peptide</keyword>
<gene>
    <name evidence="10" type="primary">TTC19</name>
</gene>
<dbReference type="Gene3D" id="1.25.40.10">
    <property type="entry name" value="Tetratricopeptide repeat domain"/>
    <property type="match status" value="1"/>
</dbReference>
<dbReference type="InterPro" id="IPR011990">
    <property type="entry name" value="TPR-like_helical_dom_sf"/>
</dbReference>
<proteinExistence type="inferred from homology"/>
<evidence type="ECO:0000256" key="1">
    <source>
        <dbReference type="ARBA" id="ARBA00004173"/>
    </source>
</evidence>
<organism evidence="9 10">
    <name type="scientific">Thamnophis sirtalis</name>
    <dbReference type="NCBI Taxonomy" id="35019"/>
    <lineage>
        <taxon>Eukaryota</taxon>
        <taxon>Metazoa</taxon>
        <taxon>Chordata</taxon>
        <taxon>Craniata</taxon>
        <taxon>Vertebrata</taxon>
        <taxon>Euteleostomi</taxon>
        <taxon>Lepidosauria</taxon>
        <taxon>Squamata</taxon>
        <taxon>Bifurcata</taxon>
        <taxon>Unidentata</taxon>
        <taxon>Episquamata</taxon>
        <taxon>Toxicofera</taxon>
        <taxon>Serpentes</taxon>
        <taxon>Colubroidea</taxon>
        <taxon>Colubridae</taxon>
        <taxon>Natricinae</taxon>
        <taxon>Thamnophis</taxon>
    </lineage>
</organism>
<dbReference type="SUPFAM" id="SSF48452">
    <property type="entry name" value="TPR-like"/>
    <property type="match status" value="1"/>
</dbReference>
<keyword evidence="9" id="KW-1185">Reference proteome</keyword>
<keyword evidence="3" id="KW-0677">Repeat</keyword>
<evidence type="ECO:0000313" key="10">
    <source>
        <dbReference type="RefSeq" id="XP_013927751.1"/>
    </source>
</evidence>
<dbReference type="OrthoDB" id="5986190at2759"/>
<comment type="similarity">
    <text evidence="2">Belongs to the TTC19 family.</text>
</comment>
<dbReference type="Proteomes" id="UP000504617">
    <property type="component" value="Unplaced"/>
</dbReference>